<evidence type="ECO:0000313" key="5">
    <source>
        <dbReference type="EMBL" id="MCG4748604.1"/>
    </source>
</evidence>
<dbReference type="EMBL" id="JAAITT010000031">
    <property type="protein sequence ID" value="NSJ50843.1"/>
    <property type="molecule type" value="Genomic_DNA"/>
</dbReference>
<gene>
    <name evidence="6" type="ORF">G5B36_19335</name>
    <name evidence="5" type="ORF">L0N08_24630</name>
</gene>
<dbReference type="GO" id="GO:0000976">
    <property type="term" value="F:transcription cis-regulatory region binding"/>
    <property type="evidence" value="ECO:0007669"/>
    <property type="project" value="TreeGrafter"/>
</dbReference>
<dbReference type="SUPFAM" id="SSF53822">
    <property type="entry name" value="Periplasmic binding protein-like I"/>
    <property type="match status" value="1"/>
</dbReference>
<dbReference type="CDD" id="cd06267">
    <property type="entry name" value="PBP1_LacI_sugar_binding-like"/>
    <property type="match status" value="1"/>
</dbReference>
<dbReference type="InterPro" id="IPR046335">
    <property type="entry name" value="LacI/GalR-like_sensor"/>
</dbReference>
<dbReference type="PANTHER" id="PTHR30146">
    <property type="entry name" value="LACI-RELATED TRANSCRIPTIONAL REPRESSOR"/>
    <property type="match status" value="1"/>
</dbReference>
<dbReference type="PANTHER" id="PTHR30146:SF109">
    <property type="entry name" value="HTH-TYPE TRANSCRIPTIONAL REGULATOR GALS"/>
    <property type="match status" value="1"/>
</dbReference>
<dbReference type="PROSITE" id="PS50932">
    <property type="entry name" value="HTH_LACI_2"/>
    <property type="match status" value="1"/>
</dbReference>
<dbReference type="InterPro" id="IPR000843">
    <property type="entry name" value="HTH_LacI"/>
</dbReference>
<proteinExistence type="predicted"/>
<dbReference type="InterPro" id="IPR010982">
    <property type="entry name" value="Lambda_DNA-bd_dom_sf"/>
</dbReference>
<organism evidence="5 8">
    <name type="scientific">Enterocloster aldenensis</name>
    <dbReference type="NCBI Taxonomy" id="358742"/>
    <lineage>
        <taxon>Bacteria</taxon>
        <taxon>Bacillati</taxon>
        <taxon>Bacillota</taxon>
        <taxon>Clostridia</taxon>
        <taxon>Lachnospirales</taxon>
        <taxon>Lachnospiraceae</taxon>
        <taxon>Enterocloster</taxon>
    </lineage>
</organism>
<accession>A0AAW5C8K2</accession>
<dbReference type="Pfam" id="PF13377">
    <property type="entry name" value="Peripla_BP_3"/>
    <property type="match status" value="1"/>
</dbReference>
<dbReference type="Pfam" id="PF00356">
    <property type="entry name" value="LacI"/>
    <property type="match status" value="1"/>
</dbReference>
<dbReference type="Proteomes" id="UP000669239">
    <property type="component" value="Unassembled WGS sequence"/>
</dbReference>
<sequence length="333" mass="37286">MATIIDVAKLARVSKTSVSRYLNEQDRGHMSDETKERIKDAIEQLNYAPNNAARSLKGKASKVIGLVINDLANPFFLQMIQGIETELRDSGYNILMCDSNLDINREIECLRMLEQRRIDGILIVGVNLPVQHLTDLNIRVPVVLLERDSGDSRFDSVKIDNYSGAYAAVDYLIEKGYEGIAHIRGNQASMMAVQRKEAYQAALREHGYEPVKEYEVDGHYTLEGGYSAMERLMQLKEPPRAVFCANDMSAIGALRYLSQNGYKVPQDMALVGYDDITVASLVTPALTTVRQPVMELAKIGTQILLERMEMKEGDTYSPKSVVLKSELLVRDST</sequence>
<evidence type="ECO:0000313" key="6">
    <source>
        <dbReference type="EMBL" id="NSJ50843.1"/>
    </source>
</evidence>
<reference evidence="6" key="2">
    <citation type="submission" date="2020-02" db="EMBL/GenBank/DDBJ databases">
        <authorList>
            <person name="Littmann E."/>
            <person name="Sorbara M."/>
        </authorList>
    </citation>
    <scope>NUCLEOTIDE SEQUENCE</scope>
    <source>
        <strain evidence="6">MSK.1.17</strain>
    </source>
</reference>
<reference evidence="5" key="3">
    <citation type="submission" date="2022-01" db="EMBL/GenBank/DDBJ databases">
        <title>Collection of gut derived symbiotic bacterial strains cultured from healthy donors.</title>
        <authorList>
            <person name="Lin H."/>
            <person name="Kohout C."/>
            <person name="Waligurski E."/>
            <person name="Pamer E.G."/>
        </authorList>
    </citation>
    <scope>NUCLEOTIDE SEQUENCE</scope>
    <source>
        <strain evidence="5">DFI.6.55</strain>
    </source>
</reference>
<evidence type="ECO:0000256" key="2">
    <source>
        <dbReference type="ARBA" id="ARBA00023125"/>
    </source>
</evidence>
<evidence type="ECO:0000313" key="7">
    <source>
        <dbReference type="Proteomes" id="UP000669239"/>
    </source>
</evidence>
<dbReference type="RefSeq" id="WP_117560575.1">
    <property type="nucleotide sequence ID" value="NZ_CAXTHN010000059.1"/>
</dbReference>
<keyword evidence="2" id="KW-0238">DNA-binding</keyword>
<evidence type="ECO:0000313" key="8">
    <source>
        <dbReference type="Proteomes" id="UP001299608"/>
    </source>
</evidence>
<dbReference type="CDD" id="cd01392">
    <property type="entry name" value="HTH_LacI"/>
    <property type="match status" value="1"/>
</dbReference>
<dbReference type="SMART" id="SM00354">
    <property type="entry name" value="HTH_LACI"/>
    <property type="match status" value="1"/>
</dbReference>
<dbReference type="EMBL" id="JAKNGE010000040">
    <property type="protein sequence ID" value="MCG4748604.1"/>
    <property type="molecule type" value="Genomic_DNA"/>
</dbReference>
<keyword evidence="3" id="KW-0804">Transcription</keyword>
<keyword evidence="7" id="KW-1185">Reference proteome</keyword>
<dbReference type="GO" id="GO:0003700">
    <property type="term" value="F:DNA-binding transcription factor activity"/>
    <property type="evidence" value="ECO:0007669"/>
    <property type="project" value="TreeGrafter"/>
</dbReference>
<dbReference type="Gene3D" id="1.10.260.40">
    <property type="entry name" value="lambda repressor-like DNA-binding domains"/>
    <property type="match status" value="1"/>
</dbReference>
<dbReference type="AlphaFoldDB" id="A0AAW5C8K2"/>
<feature type="domain" description="HTH lacI-type" evidence="4">
    <location>
        <begin position="2"/>
        <end position="58"/>
    </location>
</feature>
<name>A0AAW5C8K2_9FIRM</name>
<keyword evidence="1" id="KW-0805">Transcription regulation</keyword>
<evidence type="ECO:0000256" key="1">
    <source>
        <dbReference type="ARBA" id="ARBA00023015"/>
    </source>
</evidence>
<dbReference type="Proteomes" id="UP001299608">
    <property type="component" value="Unassembled WGS sequence"/>
</dbReference>
<evidence type="ECO:0000259" key="4">
    <source>
        <dbReference type="PROSITE" id="PS50932"/>
    </source>
</evidence>
<dbReference type="InterPro" id="IPR028082">
    <property type="entry name" value="Peripla_BP_I"/>
</dbReference>
<comment type="caution">
    <text evidence="5">The sequence shown here is derived from an EMBL/GenBank/DDBJ whole genome shotgun (WGS) entry which is preliminary data.</text>
</comment>
<protein>
    <submittedName>
        <fullName evidence="5">LacI family transcriptional regulator</fullName>
    </submittedName>
</protein>
<dbReference type="PROSITE" id="PS00356">
    <property type="entry name" value="HTH_LACI_1"/>
    <property type="match status" value="1"/>
</dbReference>
<dbReference type="Gene3D" id="3.40.50.2300">
    <property type="match status" value="2"/>
</dbReference>
<reference evidence="6 7" key="1">
    <citation type="journal article" date="2020" name="Cell Host Microbe">
        <title>Functional and Genomic Variation between Human-Derived Isolates of Lachnospiraceae Reveals Inter- and Intra-Species Diversity.</title>
        <authorList>
            <person name="Sorbara M.T."/>
            <person name="Littmann E.R."/>
            <person name="Fontana E."/>
            <person name="Moody T.U."/>
            <person name="Kohout C.E."/>
            <person name="Gjonbalaj M."/>
            <person name="Eaton V."/>
            <person name="Seok R."/>
            <person name="Leiner I.M."/>
            <person name="Pamer E.G."/>
        </authorList>
    </citation>
    <scope>NUCLEOTIDE SEQUENCE [LARGE SCALE GENOMIC DNA]</scope>
    <source>
        <strain evidence="6 7">MSK.1.17</strain>
    </source>
</reference>
<evidence type="ECO:0000256" key="3">
    <source>
        <dbReference type="ARBA" id="ARBA00023163"/>
    </source>
</evidence>
<dbReference type="SUPFAM" id="SSF47413">
    <property type="entry name" value="lambda repressor-like DNA-binding domains"/>
    <property type="match status" value="1"/>
</dbReference>